<organism evidence="2 3">
    <name type="scientific">Apis cerana cerana</name>
    <name type="common">Oriental honeybee</name>
    <dbReference type="NCBI Taxonomy" id="94128"/>
    <lineage>
        <taxon>Eukaryota</taxon>
        <taxon>Metazoa</taxon>
        <taxon>Ecdysozoa</taxon>
        <taxon>Arthropoda</taxon>
        <taxon>Hexapoda</taxon>
        <taxon>Insecta</taxon>
        <taxon>Pterygota</taxon>
        <taxon>Neoptera</taxon>
        <taxon>Endopterygota</taxon>
        <taxon>Hymenoptera</taxon>
        <taxon>Apocrita</taxon>
        <taxon>Aculeata</taxon>
        <taxon>Apoidea</taxon>
        <taxon>Anthophila</taxon>
        <taxon>Apidae</taxon>
        <taxon>Apis</taxon>
    </lineage>
</organism>
<keyword evidence="3" id="KW-1185">Reference proteome</keyword>
<dbReference type="OrthoDB" id="5852160at2759"/>
<accession>A0A2A3E2K3</accession>
<dbReference type="EMBL" id="KZ288470">
    <property type="protein sequence ID" value="PBC25331.1"/>
    <property type="molecule type" value="Genomic_DNA"/>
</dbReference>
<gene>
    <name evidence="2" type="ORF">APICC_01808</name>
</gene>
<keyword evidence="1" id="KW-0175">Coiled coil</keyword>
<dbReference type="STRING" id="94128.A0A2A3E2K3"/>
<reference evidence="2 3" key="1">
    <citation type="submission" date="2014-07" db="EMBL/GenBank/DDBJ databases">
        <title>Genomic and transcriptomic analysis on Apis cerana provide comprehensive insights into honey bee biology.</title>
        <authorList>
            <person name="Diao Q."/>
            <person name="Sun L."/>
            <person name="Zheng H."/>
            <person name="Zheng H."/>
            <person name="Xu S."/>
            <person name="Wang S."/>
            <person name="Zeng Z."/>
            <person name="Hu F."/>
            <person name="Su S."/>
            <person name="Wu J."/>
        </authorList>
    </citation>
    <scope>NUCLEOTIDE SEQUENCE [LARGE SCALE GENOMIC DNA]</scope>
    <source>
        <tissue evidence="2">Pupae without intestine</tissue>
    </source>
</reference>
<evidence type="ECO:0000256" key="1">
    <source>
        <dbReference type="SAM" id="Coils"/>
    </source>
</evidence>
<name>A0A2A3E2K3_APICC</name>
<evidence type="ECO:0000313" key="3">
    <source>
        <dbReference type="Proteomes" id="UP000242457"/>
    </source>
</evidence>
<dbReference type="AlphaFoldDB" id="A0A2A3E2K3"/>
<protein>
    <submittedName>
        <fullName evidence="2">Uncharacterized protein</fullName>
    </submittedName>
</protein>
<evidence type="ECO:0000313" key="2">
    <source>
        <dbReference type="EMBL" id="PBC25331.1"/>
    </source>
</evidence>
<proteinExistence type="predicted"/>
<feature type="coiled-coil region" evidence="1">
    <location>
        <begin position="140"/>
        <end position="174"/>
    </location>
</feature>
<sequence length="279" mass="29523">MPNTNEDKKQRLTGSVFEGIKSGSIMQTRFKLIPDAHLNTETVAGIRDMNLGRIRADGTSVGAPTIRFDTGQNSVPHININPKGKPRASDPHIQVPEGVIEGAKVINKTLKYVGTSLTVAAIVIDSYRIGCALKDDLYIRDNANKIILELEESIEKLKKTLEAETNSSKRQEIRYAIEQIEEILKDVKRTRKVLVKTIKTISSTVGGWSAGAASGFSGTWIGIKTGTMIGTMCGGPVGAAIGAPIGAIVGGIGGGIIGGIFGSEGGEALAKKGLQLIDD</sequence>
<dbReference type="Proteomes" id="UP000242457">
    <property type="component" value="Unassembled WGS sequence"/>
</dbReference>